<name>A0A8J4V9D6_9MYCE</name>
<dbReference type="GO" id="GO:0031267">
    <property type="term" value="F:small GTPase binding"/>
    <property type="evidence" value="ECO:0007669"/>
    <property type="project" value="InterPro"/>
</dbReference>
<keyword evidence="4" id="KW-0175">Coiled coil</keyword>
<dbReference type="PROSITE" id="PS51232">
    <property type="entry name" value="GBD_FH3"/>
    <property type="match status" value="1"/>
</dbReference>
<dbReference type="InterPro" id="IPR000651">
    <property type="entry name" value="Ras-like_Gua-exchang_fac_N"/>
</dbReference>
<keyword evidence="2" id="KW-0677">Repeat</keyword>
<dbReference type="InterPro" id="IPR014768">
    <property type="entry name" value="GBD/FH3_dom"/>
</dbReference>
<dbReference type="PROSITE" id="PS51450">
    <property type="entry name" value="LRR"/>
    <property type="match status" value="4"/>
</dbReference>
<dbReference type="SUPFAM" id="SSF48371">
    <property type="entry name" value="ARM repeat"/>
    <property type="match status" value="1"/>
</dbReference>
<evidence type="ECO:0000256" key="4">
    <source>
        <dbReference type="SAM" id="Coils"/>
    </source>
</evidence>
<dbReference type="SMART" id="SM01140">
    <property type="entry name" value="Drf_GBD"/>
    <property type="match status" value="1"/>
</dbReference>
<organism evidence="9 10">
    <name type="scientific">Polysphondylium violaceum</name>
    <dbReference type="NCBI Taxonomy" id="133409"/>
    <lineage>
        <taxon>Eukaryota</taxon>
        <taxon>Amoebozoa</taxon>
        <taxon>Evosea</taxon>
        <taxon>Eumycetozoa</taxon>
        <taxon>Dictyostelia</taxon>
        <taxon>Dictyosteliales</taxon>
        <taxon>Dictyosteliaceae</taxon>
        <taxon>Polysphondylium</taxon>
    </lineage>
</organism>
<evidence type="ECO:0000256" key="2">
    <source>
        <dbReference type="ARBA" id="ARBA00022737"/>
    </source>
</evidence>
<dbReference type="InterPro" id="IPR025875">
    <property type="entry name" value="Leu-rich_rpt_4"/>
</dbReference>
<dbReference type="Pfam" id="PF06371">
    <property type="entry name" value="Drf_GBD"/>
    <property type="match status" value="1"/>
</dbReference>
<keyword evidence="1" id="KW-0433">Leucine-rich repeat</keyword>
<evidence type="ECO:0000259" key="8">
    <source>
        <dbReference type="PROSITE" id="PS51232"/>
    </source>
</evidence>
<gene>
    <name evidence="9" type="ORF">CYY_002711</name>
</gene>
<dbReference type="Pfam" id="PF00618">
    <property type="entry name" value="RasGEF_N"/>
    <property type="match status" value="1"/>
</dbReference>
<dbReference type="SMART" id="SM00364">
    <property type="entry name" value="LRR_BAC"/>
    <property type="match status" value="8"/>
</dbReference>
<dbReference type="Gene3D" id="3.80.10.10">
    <property type="entry name" value="Ribonuclease Inhibitor"/>
    <property type="match status" value="2"/>
</dbReference>
<dbReference type="GO" id="GO:0007264">
    <property type="term" value="P:small GTPase-mediated signal transduction"/>
    <property type="evidence" value="ECO:0007669"/>
    <property type="project" value="InterPro"/>
</dbReference>
<dbReference type="InterPro" id="IPR010472">
    <property type="entry name" value="FH3_dom"/>
</dbReference>
<dbReference type="Pfam" id="PF00617">
    <property type="entry name" value="RasGEF"/>
    <property type="match status" value="1"/>
</dbReference>
<evidence type="ECO:0000256" key="3">
    <source>
        <dbReference type="PROSITE-ProRule" id="PRU00168"/>
    </source>
</evidence>
<dbReference type="InterPro" id="IPR036964">
    <property type="entry name" value="RASGEF_cat_dom_sf"/>
</dbReference>
<dbReference type="PROSITE" id="PS50212">
    <property type="entry name" value="RASGEF_NTER"/>
    <property type="match status" value="1"/>
</dbReference>
<dbReference type="PROSITE" id="PS50009">
    <property type="entry name" value="RASGEF_CAT"/>
    <property type="match status" value="1"/>
</dbReference>
<dbReference type="SMART" id="SM01139">
    <property type="entry name" value="Drf_FH3"/>
    <property type="match status" value="1"/>
</dbReference>
<sequence>MKSMGGLNKIIENGVNSKDGKSIKIENTKIKQSNGPGLFKSLKESGGLEKLTIKSCRLKVLPNEISQLINLKKLYIEDNKIQEVPNLESLENLEELVLTNNEISRFQVSISKLLSLRVLDLSSNILGTIPVRLFGMNSLRELYLDDNQFSHFPTHLCELQSLLTLSFSDNQLKAIPDQIGQMKSLTKLIFSGNQLESIPIGIANIKSLVHLDLSSNSISQIPSEYGQLKNLQFLYLQHNKIRSLPDEIGSIVSISVIRLNNNNITCLPPTINNLEYLTELYISENRLATLPNEIGHCKSLKRLQMEYNKIQLLPDTLKSLHSLNVLTLHDNSLEELPSFLTLDFLQHLIRFTIHGNPFLRDYQSEVIDSLTFLTNYLTQHTNQSNNLSSSSSLSSSCMLSGSNSGLGQLIETIKEDEYFERGGQSHTSNGSGLLHGATGQISSSPSGNNGFNGLPKSPSSMHMFAKKSPLPKLNLHKSLLTTKDFSSEDSDSDSDTNSNSGSLYSKRSSISPRTSLTLSNSIDSINSINNNNNNNNINNNNYHQHHPHHLVSSLSSNNIHAINSSSNNFYSSSPSSPIHQRPRRGSSNESGTSSPGGKDAPILTRSSSSFLNMLNRRKSTSGPSGGSGLTSSVSSTQLSTPPASPTYKSFQSLFESLLEDLDYSKRRKEELINLSNEDKWNFLQKIKPDCTSSLINHGIYQLQSQASSSDIKALISSPPKLNGSQTIPLPKQLPTLHQSTTIIPKSPRSYSKVLSLHSLHNFEDISKLKSQLVSKPVPWVINYAESTGIIAILSMISTFSSKEVKSEDDILILNECLQSIKLLIELEMQSLLLNDTTEIIFPLILIKTISIKRMALEVIDLMCKKFSLGSFIVLDSIKSYAKKNNLSLCKVFSYITGPLDGEYAADLKLNCMSLINHIIRGCKNFDHRIEIRSEFLDNDILKIIKNLRIDGEGIETSSWKSLESEMRQFESVMVEDDNQSSLLQSTQIGSLSFSQLNIGLVNSSGGINSSSSLGSSINNNNNNNNNNNSGQISPRKDFEESSKEFNDTKLIVLVSLDQSQDSPQHKEVIVPVQRKSQAGDIIRSLLSSNSNLKELGEWGLFAYDQTNIGRFLKDDEYIFDNATRNVQPSEDGATPRVRSVLNFKEYHLKMIPWKVRVSLERVKDMGLVGIFSDNKYIAEEPMDPTMTCAGLVYHLIKKHLPEIDKKFCLESDDFGLYLDSSSSSWGSSTAGGYWLEPLEKLHDYEAFKDPKSTVVLKPRPKGVKLKFADGTFEIFRLDLMSPTEVIFAEISEKVIDSTQNNINLSYYGIFVDRQQDGGPDSPVHEEKKRKPEWLEKGYPLYHYRINNRVCLRFAVRPCQVPLMIDESLFNQHNPPATTTCLTTTTTLDEQDLVIQTHTAQPSTTTTTSHDRDEVEDISKLKFELPLPIQSKQINVQLPLHLPLGEALETEDNWIETNIDRSKCSFHIDSFDGQVLNQFQPLNTQGFTEKNKLYVLMADELEISTEQFNHNKTNIWDEAFDSSTILVDPDNPAQIRAATLNKLLEQATNNIEKERELMNILLMTYMSFATSDILLDKLIERYTVPESDKDQKAVVQLHTIVFLKNWLEQQAPQAASGGGLEEKFLERLLEFVDVLSKDGYTQVVPQLKKWIDSALKEKRAYAMPEVPRVAPLGTKPATLSSSLLDDELFVAQQLTLREYDIFKRIQAVEFLNQAWGKPKLQYKAPNLLKMIERFNKISTSVSTAILAQPKLKTRVKLICRFIKIAQHFKELNNYHLLTAFMAGIRNSNVVRLRFSWDKVSKRYHHILEDLEKIMSMEGSFKEFRTRMAETIPPCIPYLGVYLKDLTFIEDGNPDTINSLINWGKKKLIYNIISIIQRCQQIPYDFGPLNPSAQNRADLVLSYFDHLPTAEDEVLYQISLNLEPRQQSSS</sequence>
<keyword evidence="3" id="KW-0344">Guanine-nucleotide releasing factor</keyword>
<feature type="region of interest" description="Disordered" evidence="5">
    <location>
        <begin position="1012"/>
        <end position="1040"/>
    </location>
</feature>
<evidence type="ECO:0000256" key="5">
    <source>
        <dbReference type="SAM" id="MobiDB-lite"/>
    </source>
</evidence>
<proteinExistence type="predicted"/>
<dbReference type="SUPFAM" id="SSF52058">
    <property type="entry name" value="L domain-like"/>
    <property type="match status" value="1"/>
</dbReference>
<reference evidence="9" key="1">
    <citation type="submission" date="2020-01" db="EMBL/GenBank/DDBJ databases">
        <title>Development of genomics and gene disruption for Polysphondylium violaceum indicates a role for the polyketide synthase stlB in stalk morphogenesis.</title>
        <authorList>
            <person name="Narita B."/>
            <person name="Kawabe Y."/>
            <person name="Kin K."/>
            <person name="Saito T."/>
            <person name="Gibbs R."/>
            <person name="Kuspa A."/>
            <person name="Muzny D."/>
            <person name="Queller D."/>
            <person name="Richards S."/>
            <person name="Strassman J."/>
            <person name="Sucgang R."/>
            <person name="Worley K."/>
            <person name="Schaap P."/>
        </authorList>
    </citation>
    <scope>NUCLEOTIDE SEQUENCE</scope>
    <source>
        <strain evidence="9">QSvi11</strain>
    </source>
</reference>
<dbReference type="GO" id="GO:0005737">
    <property type="term" value="C:cytoplasm"/>
    <property type="evidence" value="ECO:0007669"/>
    <property type="project" value="TreeGrafter"/>
</dbReference>
<dbReference type="SMART" id="SM00229">
    <property type="entry name" value="RasGEFN"/>
    <property type="match status" value="1"/>
</dbReference>
<dbReference type="InterPro" id="IPR011989">
    <property type="entry name" value="ARM-like"/>
</dbReference>
<comment type="caution">
    <text evidence="9">The sequence shown here is derived from an EMBL/GenBank/DDBJ whole genome shotgun (WGS) entry which is preliminary data.</text>
</comment>
<dbReference type="InterPro" id="IPR003591">
    <property type="entry name" value="Leu-rich_rpt_typical-subtyp"/>
</dbReference>
<feature type="compositionally biased region" description="Low complexity" evidence="5">
    <location>
        <begin position="629"/>
        <end position="641"/>
    </location>
</feature>
<dbReference type="InterPro" id="IPR050216">
    <property type="entry name" value="LRR_domain-containing"/>
</dbReference>
<dbReference type="Gene3D" id="1.10.840.10">
    <property type="entry name" value="Ras guanine-nucleotide exchange factors catalytic domain"/>
    <property type="match status" value="1"/>
</dbReference>
<evidence type="ECO:0000256" key="1">
    <source>
        <dbReference type="ARBA" id="ARBA00022614"/>
    </source>
</evidence>
<dbReference type="EMBL" id="AJWJ01000077">
    <property type="protein sequence ID" value="KAF2076004.1"/>
    <property type="molecule type" value="Genomic_DNA"/>
</dbReference>
<feature type="compositionally biased region" description="Low complexity" evidence="5">
    <location>
        <begin position="442"/>
        <end position="453"/>
    </location>
</feature>
<evidence type="ECO:0000259" key="6">
    <source>
        <dbReference type="PROSITE" id="PS50009"/>
    </source>
</evidence>
<feature type="compositionally biased region" description="Low complexity" evidence="5">
    <location>
        <begin position="565"/>
        <end position="576"/>
    </location>
</feature>
<dbReference type="SMART" id="SM00369">
    <property type="entry name" value="LRR_TYP"/>
    <property type="match status" value="11"/>
</dbReference>
<feature type="region of interest" description="Disordered" evidence="5">
    <location>
        <begin position="421"/>
        <end position="464"/>
    </location>
</feature>
<dbReference type="Pfam" id="PF13855">
    <property type="entry name" value="LRR_8"/>
    <property type="match status" value="1"/>
</dbReference>
<feature type="region of interest" description="Disordered" evidence="5">
    <location>
        <begin position="565"/>
        <end position="645"/>
    </location>
</feature>
<feature type="compositionally biased region" description="Polar residues" evidence="5">
    <location>
        <begin position="503"/>
        <end position="514"/>
    </location>
</feature>
<dbReference type="InterPro" id="IPR023578">
    <property type="entry name" value="Ras_GEF_dom_sf"/>
</dbReference>
<dbReference type="CDD" id="cd06224">
    <property type="entry name" value="REM"/>
    <property type="match status" value="1"/>
</dbReference>
<feature type="compositionally biased region" description="Polar residues" evidence="5">
    <location>
        <begin position="585"/>
        <end position="595"/>
    </location>
</feature>
<dbReference type="SMART" id="SM00147">
    <property type="entry name" value="RasGEF"/>
    <property type="match status" value="1"/>
</dbReference>
<feature type="domain" description="GBD/FH3" evidence="8">
    <location>
        <begin position="642"/>
        <end position="1063"/>
    </location>
</feature>
<dbReference type="InterPro" id="IPR001611">
    <property type="entry name" value="Leu-rich_rpt"/>
</dbReference>
<dbReference type="PANTHER" id="PTHR48051:SF1">
    <property type="entry name" value="RAS SUPPRESSOR PROTEIN 1"/>
    <property type="match status" value="1"/>
</dbReference>
<keyword evidence="10" id="KW-1185">Reference proteome</keyword>
<dbReference type="Pfam" id="PF23598">
    <property type="entry name" value="LRR_14"/>
    <property type="match status" value="1"/>
</dbReference>
<dbReference type="Pfam" id="PF06367">
    <property type="entry name" value="Drf_FH3"/>
    <property type="match status" value="1"/>
</dbReference>
<dbReference type="InterPro" id="IPR016024">
    <property type="entry name" value="ARM-type_fold"/>
</dbReference>
<dbReference type="GO" id="GO:0045010">
    <property type="term" value="P:actin nucleation"/>
    <property type="evidence" value="ECO:0007669"/>
    <property type="project" value="UniProtKB-ARBA"/>
</dbReference>
<dbReference type="GO" id="GO:0005085">
    <property type="term" value="F:guanyl-nucleotide exchange factor activity"/>
    <property type="evidence" value="ECO:0007669"/>
    <property type="project" value="UniProtKB-KW"/>
</dbReference>
<dbReference type="CDD" id="cd00155">
    <property type="entry name" value="RasGEF"/>
    <property type="match status" value="1"/>
</dbReference>
<evidence type="ECO:0000313" key="10">
    <source>
        <dbReference type="Proteomes" id="UP000695562"/>
    </source>
</evidence>
<evidence type="ECO:0000313" key="9">
    <source>
        <dbReference type="EMBL" id="KAF2076004.1"/>
    </source>
</evidence>
<evidence type="ECO:0000259" key="7">
    <source>
        <dbReference type="PROSITE" id="PS50212"/>
    </source>
</evidence>
<evidence type="ECO:0008006" key="11">
    <source>
        <dbReference type="Google" id="ProtNLM"/>
    </source>
</evidence>
<dbReference type="InterPro" id="IPR032675">
    <property type="entry name" value="LRR_dom_sf"/>
</dbReference>
<accession>A0A8J4V9D6</accession>
<protein>
    <recommendedName>
        <fullName evidence="11">Ras guanine nucleotide exchange factor</fullName>
    </recommendedName>
</protein>
<dbReference type="SUPFAM" id="SSF48366">
    <property type="entry name" value="Ras GEF"/>
    <property type="match status" value="1"/>
</dbReference>
<dbReference type="InterPro" id="IPR001895">
    <property type="entry name" value="RASGEF_cat_dom"/>
</dbReference>
<dbReference type="OrthoDB" id="546434at2759"/>
<dbReference type="Gene3D" id="1.25.10.10">
    <property type="entry name" value="Leucine-rich Repeat Variant"/>
    <property type="match status" value="1"/>
</dbReference>
<feature type="coiled-coil region" evidence="4">
    <location>
        <begin position="1536"/>
        <end position="1563"/>
    </location>
</feature>
<dbReference type="GO" id="GO:0003779">
    <property type="term" value="F:actin binding"/>
    <property type="evidence" value="ECO:0007669"/>
    <property type="project" value="InterPro"/>
</dbReference>
<dbReference type="Pfam" id="PF12799">
    <property type="entry name" value="LRR_4"/>
    <property type="match status" value="1"/>
</dbReference>
<dbReference type="Gene3D" id="1.20.870.10">
    <property type="entry name" value="Son of sevenless (SoS) protein Chain: S domain 1"/>
    <property type="match status" value="1"/>
</dbReference>
<feature type="domain" description="Ras-GEF" evidence="6">
    <location>
        <begin position="1685"/>
        <end position="1923"/>
    </location>
</feature>
<feature type="compositionally biased region" description="Low complexity" evidence="5">
    <location>
        <begin position="1012"/>
        <end position="1030"/>
    </location>
</feature>
<feature type="domain" description="N-terminal Ras-GEF" evidence="7">
    <location>
        <begin position="1530"/>
        <end position="1654"/>
    </location>
</feature>
<dbReference type="PANTHER" id="PTHR48051">
    <property type="match status" value="1"/>
</dbReference>
<dbReference type="InterPro" id="IPR010473">
    <property type="entry name" value="GTPase-bd"/>
</dbReference>
<dbReference type="SMART" id="SM00365">
    <property type="entry name" value="LRR_SD22"/>
    <property type="match status" value="5"/>
</dbReference>
<feature type="region of interest" description="Disordered" evidence="5">
    <location>
        <begin position="484"/>
        <end position="514"/>
    </location>
</feature>
<dbReference type="InterPro" id="IPR055414">
    <property type="entry name" value="LRR_R13L4/SHOC2-like"/>
</dbReference>
<dbReference type="Proteomes" id="UP000695562">
    <property type="component" value="Unassembled WGS sequence"/>
</dbReference>